<accession>A0ABU9H875</accession>
<name>A0ABU9H875_9GAMM</name>
<dbReference type="PANTHER" id="PTHR43466">
    <property type="entry name" value="2-OXO-4-HYDROXY-4-CARBOXY-5-UREIDOIMIDAZOLINE DECARBOXYLASE-RELATED"/>
    <property type="match status" value="1"/>
</dbReference>
<evidence type="ECO:0000256" key="6">
    <source>
        <dbReference type="ARBA" id="ARBA00023239"/>
    </source>
</evidence>
<evidence type="ECO:0000256" key="3">
    <source>
        <dbReference type="ARBA" id="ARBA00012257"/>
    </source>
</evidence>
<evidence type="ECO:0000256" key="5">
    <source>
        <dbReference type="ARBA" id="ARBA00022793"/>
    </source>
</evidence>
<dbReference type="EMBL" id="JBAKBA010000004">
    <property type="protein sequence ID" value="MEL0658070.1"/>
    <property type="molecule type" value="Genomic_DNA"/>
</dbReference>
<dbReference type="Proteomes" id="UP001366060">
    <property type="component" value="Unassembled WGS sequence"/>
</dbReference>
<keyword evidence="5" id="KW-0210">Decarboxylase</keyword>
<evidence type="ECO:0000256" key="2">
    <source>
        <dbReference type="ARBA" id="ARBA00004754"/>
    </source>
</evidence>
<dbReference type="InterPro" id="IPR036778">
    <property type="entry name" value="OHCU_decarboxylase_sf"/>
</dbReference>
<evidence type="ECO:0000313" key="9">
    <source>
        <dbReference type="Proteomes" id="UP001366060"/>
    </source>
</evidence>
<comment type="catalytic activity">
    <reaction evidence="1">
        <text>5-hydroxy-2-oxo-4-ureido-2,5-dihydro-1H-imidazole-5-carboxylate + H(+) = (S)-allantoin + CO2</text>
        <dbReference type="Rhea" id="RHEA:26301"/>
        <dbReference type="ChEBI" id="CHEBI:15378"/>
        <dbReference type="ChEBI" id="CHEBI:15678"/>
        <dbReference type="ChEBI" id="CHEBI:16526"/>
        <dbReference type="ChEBI" id="CHEBI:58639"/>
        <dbReference type="EC" id="4.1.1.97"/>
    </reaction>
</comment>
<dbReference type="InterPro" id="IPR017595">
    <property type="entry name" value="OHCU_decarboxylase-2"/>
</dbReference>
<dbReference type="RefSeq" id="WP_341626789.1">
    <property type="nucleotide sequence ID" value="NZ_JBAKBA010000004.1"/>
</dbReference>
<gene>
    <name evidence="8" type="primary">uraD</name>
    <name evidence="8" type="ORF">V6255_02860</name>
</gene>
<keyword evidence="4" id="KW-0659">Purine metabolism</keyword>
<evidence type="ECO:0000313" key="8">
    <source>
        <dbReference type="EMBL" id="MEL0658070.1"/>
    </source>
</evidence>
<dbReference type="GO" id="GO:0051997">
    <property type="term" value="F:2-oxo-4-hydroxy-4-carboxy-5-ureidoimidazoline decarboxylase activity"/>
    <property type="evidence" value="ECO:0007669"/>
    <property type="project" value="UniProtKB-EC"/>
</dbReference>
<keyword evidence="6 8" id="KW-0456">Lyase</keyword>
<comment type="caution">
    <text evidence="8">The sequence shown here is derived from an EMBL/GenBank/DDBJ whole genome shotgun (WGS) entry which is preliminary data.</text>
</comment>
<proteinExistence type="predicted"/>
<dbReference type="NCBIfam" id="NF010372">
    <property type="entry name" value="PRK13798.1"/>
    <property type="match status" value="1"/>
</dbReference>
<dbReference type="EC" id="4.1.1.97" evidence="3"/>
<reference evidence="8 9" key="1">
    <citation type="submission" date="2024-02" db="EMBL/GenBank/DDBJ databases">
        <title>Bacteria isolated from the canopy kelp, Nereocystis luetkeana.</title>
        <authorList>
            <person name="Pfister C.A."/>
            <person name="Younker I.T."/>
            <person name="Light S.H."/>
        </authorList>
    </citation>
    <scope>NUCLEOTIDE SEQUENCE [LARGE SCALE GENOMIC DNA]</scope>
    <source>
        <strain evidence="8 9">TI.2.07</strain>
    </source>
</reference>
<evidence type="ECO:0000259" key="7">
    <source>
        <dbReference type="Pfam" id="PF09349"/>
    </source>
</evidence>
<evidence type="ECO:0000256" key="4">
    <source>
        <dbReference type="ARBA" id="ARBA00022631"/>
    </source>
</evidence>
<dbReference type="NCBIfam" id="TIGR03180">
    <property type="entry name" value="UraD_2"/>
    <property type="match status" value="1"/>
</dbReference>
<sequence length="166" mass="18282">MSLNEINTANTEDAYAVFESCCCAPNWIEIMVSARPFVDSKALLAASKHAFSQLSDEDYLIAFTGHPQIGNLKTLHEKYANTSGTASNEQAGMSLADSKVLEEMIQLNQTYLEKFGFIFIVCASGKSAQEMLDLIRNRIGNERSIELGIAAAEQAKITNIRLEKLL</sequence>
<dbReference type="InterPro" id="IPR018020">
    <property type="entry name" value="OHCU_decarboxylase"/>
</dbReference>
<dbReference type="Pfam" id="PF09349">
    <property type="entry name" value="OHCU_decarbox"/>
    <property type="match status" value="1"/>
</dbReference>
<keyword evidence="9" id="KW-1185">Reference proteome</keyword>
<dbReference type="SUPFAM" id="SSF158694">
    <property type="entry name" value="UraD-Like"/>
    <property type="match status" value="1"/>
</dbReference>
<dbReference type="Gene3D" id="1.10.3330.10">
    <property type="entry name" value="Oxo-4-hydroxy-4-carboxy-5-ureidoimidazoline decarboxylase"/>
    <property type="match status" value="1"/>
</dbReference>
<comment type="pathway">
    <text evidence="2">Purine metabolism; urate degradation; (S)-allantoin from urate: step 3/3.</text>
</comment>
<dbReference type="PANTHER" id="PTHR43466:SF1">
    <property type="entry name" value="2-OXO-4-HYDROXY-4-CARBOXY-5-UREIDOIMIDAZOLINE DECARBOXYLASE-RELATED"/>
    <property type="match status" value="1"/>
</dbReference>
<feature type="domain" description="Oxo-4-hydroxy-4-carboxy-5-ureidoimidazoline decarboxylase" evidence="7">
    <location>
        <begin position="7"/>
        <end position="163"/>
    </location>
</feature>
<evidence type="ECO:0000256" key="1">
    <source>
        <dbReference type="ARBA" id="ARBA00001163"/>
    </source>
</evidence>
<protein>
    <recommendedName>
        <fullName evidence="3">2-oxo-4-hydroxy-4-carboxy-5-ureidoimidazoline decarboxylase</fullName>
        <ecNumber evidence="3">4.1.1.97</ecNumber>
    </recommendedName>
</protein>
<organism evidence="8 9">
    <name type="scientific">Psychromonas arctica</name>
    <dbReference type="NCBI Taxonomy" id="168275"/>
    <lineage>
        <taxon>Bacteria</taxon>
        <taxon>Pseudomonadati</taxon>
        <taxon>Pseudomonadota</taxon>
        <taxon>Gammaproteobacteria</taxon>
        <taxon>Alteromonadales</taxon>
        <taxon>Psychromonadaceae</taxon>
        <taxon>Psychromonas</taxon>
    </lineage>
</organism>